<dbReference type="GO" id="GO:0003677">
    <property type="term" value="F:DNA binding"/>
    <property type="evidence" value="ECO:0007669"/>
    <property type="project" value="InterPro"/>
</dbReference>
<dbReference type="GO" id="GO:0006310">
    <property type="term" value="P:DNA recombination"/>
    <property type="evidence" value="ECO:0007669"/>
    <property type="project" value="UniProtKB-KW"/>
</dbReference>
<dbReference type="PROSITE" id="PS51898">
    <property type="entry name" value="TYR_RECOMBINASE"/>
    <property type="match status" value="1"/>
</dbReference>
<evidence type="ECO:0000313" key="3">
    <source>
        <dbReference type="EMBL" id="GAH70152.1"/>
    </source>
</evidence>
<evidence type="ECO:0000256" key="1">
    <source>
        <dbReference type="ARBA" id="ARBA00023172"/>
    </source>
</evidence>
<protein>
    <recommendedName>
        <fullName evidence="2">Tyr recombinase domain-containing protein</fullName>
    </recommendedName>
</protein>
<sequence>AVNKLPVEELLPRFLTRDQAKILIEKAERYSIHEFIMVGLYTGARISEICELKWEDVFLEQGKIRLYGKGRKERIIPIPQKLILYLAAKDKKGKYVIEGTRDRREASRKFSEHIIRCKLPKFRFHDLRHTYASWLSMKGKSIQQIQKALGHKDIKTTMVYTQLSPENLNGLVDDFD</sequence>
<dbReference type="Pfam" id="PF00589">
    <property type="entry name" value="Phage_integrase"/>
    <property type="match status" value="1"/>
</dbReference>
<dbReference type="AlphaFoldDB" id="X1HKZ7"/>
<evidence type="ECO:0000259" key="2">
    <source>
        <dbReference type="PROSITE" id="PS51898"/>
    </source>
</evidence>
<proteinExistence type="predicted"/>
<dbReference type="SUPFAM" id="SSF56349">
    <property type="entry name" value="DNA breaking-rejoining enzymes"/>
    <property type="match status" value="1"/>
</dbReference>
<organism evidence="3">
    <name type="scientific">marine sediment metagenome</name>
    <dbReference type="NCBI Taxonomy" id="412755"/>
    <lineage>
        <taxon>unclassified sequences</taxon>
        <taxon>metagenomes</taxon>
        <taxon>ecological metagenomes</taxon>
    </lineage>
</organism>
<dbReference type="GO" id="GO:0015074">
    <property type="term" value="P:DNA integration"/>
    <property type="evidence" value="ECO:0007669"/>
    <property type="project" value="InterPro"/>
</dbReference>
<dbReference type="PANTHER" id="PTHR30349">
    <property type="entry name" value="PHAGE INTEGRASE-RELATED"/>
    <property type="match status" value="1"/>
</dbReference>
<dbReference type="EMBL" id="BARU01031042">
    <property type="protein sequence ID" value="GAH70152.1"/>
    <property type="molecule type" value="Genomic_DNA"/>
</dbReference>
<dbReference type="InterPro" id="IPR002104">
    <property type="entry name" value="Integrase_catalytic"/>
</dbReference>
<name>X1HKZ7_9ZZZZ</name>
<feature type="domain" description="Tyr recombinase" evidence="2">
    <location>
        <begin position="10"/>
        <end position="173"/>
    </location>
</feature>
<dbReference type="InterPro" id="IPR013762">
    <property type="entry name" value="Integrase-like_cat_sf"/>
</dbReference>
<gene>
    <name evidence="3" type="ORF">S03H2_49151</name>
</gene>
<comment type="caution">
    <text evidence="3">The sequence shown here is derived from an EMBL/GenBank/DDBJ whole genome shotgun (WGS) entry which is preliminary data.</text>
</comment>
<dbReference type="CDD" id="cd00796">
    <property type="entry name" value="INT_Rci_Hp1_C"/>
    <property type="match status" value="1"/>
</dbReference>
<keyword evidence="1" id="KW-0233">DNA recombination</keyword>
<feature type="non-terminal residue" evidence="3">
    <location>
        <position position="1"/>
    </location>
</feature>
<dbReference type="InterPro" id="IPR050090">
    <property type="entry name" value="Tyrosine_recombinase_XerCD"/>
</dbReference>
<accession>X1HKZ7</accession>
<dbReference type="PANTHER" id="PTHR30349:SF64">
    <property type="entry name" value="PROPHAGE INTEGRASE INTD-RELATED"/>
    <property type="match status" value="1"/>
</dbReference>
<dbReference type="Gene3D" id="1.10.443.10">
    <property type="entry name" value="Intergrase catalytic core"/>
    <property type="match status" value="1"/>
</dbReference>
<reference evidence="3" key="1">
    <citation type="journal article" date="2014" name="Front. Microbiol.">
        <title>High frequency of phylogenetically diverse reductive dehalogenase-homologous genes in deep subseafloor sedimentary metagenomes.</title>
        <authorList>
            <person name="Kawai M."/>
            <person name="Futagami T."/>
            <person name="Toyoda A."/>
            <person name="Takaki Y."/>
            <person name="Nishi S."/>
            <person name="Hori S."/>
            <person name="Arai W."/>
            <person name="Tsubouchi T."/>
            <person name="Morono Y."/>
            <person name="Uchiyama I."/>
            <person name="Ito T."/>
            <person name="Fujiyama A."/>
            <person name="Inagaki F."/>
            <person name="Takami H."/>
        </authorList>
    </citation>
    <scope>NUCLEOTIDE SEQUENCE</scope>
    <source>
        <strain evidence="3">Expedition CK06-06</strain>
    </source>
</reference>
<dbReference type="InterPro" id="IPR011010">
    <property type="entry name" value="DNA_brk_join_enz"/>
</dbReference>